<dbReference type="InterPro" id="IPR021361">
    <property type="entry name" value="Tad2-like_dom"/>
</dbReference>
<dbReference type="EMBL" id="MIJZ01000014">
    <property type="protein sequence ID" value="OEG10958.1"/>
    <property type="molecule type" value="Genomic_DNA"/>
</dbReference>
<sequence length="78" mass="8836">MTFEEILPHIKKGAKAVREGWGGFELYIELRDEIGTSDGTFLQVTPYFLIKTSDEGYSMFSPTPCDVLAEDWKIVTTD</sequence>
<dbReference type="Pfam" id="PF11195">
    <property type="entry name" value="Tad2-like"/>
    <property type="match status" value="1"/>
</dbReference>
<proteinExistence type="predicted"/>
<accession>A0A1E5GE18</accession>
<protein>
    <recommendedName>
        <fullName evidence="1">Thoeris anti-defense 2-like domain-containing protein</fullName>
    </recommendedName>
</protein>
<keyword evidence="3" id="KW-1185">Reference proteome</keyword>
<organism evidence="2 3">
    <name type="scientific">Enterococcus ureasiticus</name>
    <dbReference type="NCBI Taxonomy" id="903984"/>
    <lineage>
        <taxon>Bacteria</taxon>
        <taxon>Bacillati</taxon>
        <taxon>Bacillota</taxon>
        <taxon>Bacilli</taxon>
        <taxon>Lactobacillales</taxon>
        <taxon>Enterococcaceae</taxon>
        <taxon>Enterococcus</taxon>
    </lineage>
</organism>
<evidence type="ECO:0000313" key="3">
    <source>
        <dbReference type="Proteomes" id="UP000094068"/>
    </source>
</evidence>
<feature type="domain" description="Thoeris anti-defense 2-like" evidence="1">
    <location>
        <begin position="1"/>
        <end position="75"/>
    </location>
</feature>
<dbReference type="Proteomes" id="UP000094068">
    <property type="component" value="Unassembled WGS sequence"/>
</dbReference>
<dbReference type="OrthoDB" id="9806476at2"/>
<evidence type="ECO:0000259" key="1">
    <source>
        <dbReference type="Pfam" id="PF11195"/>
    </source>
</evidence>
<gene>
    <name evidence="2" type="ORF">BCR21_11780</name>
</gene>
<comment type="caution">
    <text evidence="2">The sequence shown here is derived from an EMBL/GenBank/DDBJ whole genome shotgun (WGS) entry which is preliminary data.</text>
</comment>
<reference evidence="3" key="1">
    <citation type="submission" date="2016-09" db="EMBL/GenBank/DDBJ databases">
        <authorList>
            <person name="Gulvik C.A."/>
        </authorList>
    </citation>
    <scope>NUCLEOTIDE SEQUENCE [LARGE SCALE GENOMIC DNA]</scope>
    <source>
        <strain evidence="3">DSM 23328</strain>
    </source>
</reference>
<dbReference type="STRING" id="903984.BCR21_11780"/>
<name>A0A1E5GE18_9ENTE</name>
<evidence type="ECO:0000313" key="2">
    <source>
        <dbReference type="EMBL" id="OEG10958.1"/>
    </source>
</evidence>
<dbReference type="AlphaFoldDB" id="A0A1E5GE18"/>
<dbReference type="RefSeq" id="WP_069646706.1">
    <property type="nucleotide sequence ID" value="NZ_JAFLWC010000019.1"/>
</dbReference>